<dbReference type="Proteomes" id="UP001165489">
    <property type="component" value="Unassembled WGS sequence"/>
</dbReference>
<reference evidence="2" key="1">
    <citation type="submission" date="2022-03" db="EMBL/GenBank/DDBJ databases">
        <title>De novo assembled genomes of Belliella spp. (Cyclobacteriaceae) strains.</title>
        <authorList>
            <person name="Szabo A."/>
            <person name="Korponai K."/>
            <person name="Felfoldi T."/>
        </authorList>
    </citation>
    <scope>NUCLEOTIDE SEQUENCE</scope>
    <source>
        <strain evidence="2">DSM 111904</strain>
    </source>
</reference>
<keyword evidence="1" id="KW-0472">Membrane</keyword>
<comment type="caution">
    <text evidence="2">The sequence shown here is derived from an EMBL/GenBank/DDBJ whole genome shotgun (WGS) entry which is preliminary data.</text>
</comment>
<keyword evidence="1" id="KW-1133">Transmembrane helix</keyword>
<evidence type="ECO:0000256" key="1">
    <source>
        <dbReference type="SAM" id="Phobius"/>
    </source>
</evidence>
<gene>
    <name evidence="2" type="ORF">MM239_02890</name>
</gene>
<dbReference type="EMBL" id="JAKZGP010000004">
    <property type="protein sequence ID" value="MCH7408329.1"/>
    <property type="molecule type" value="Genomic_DNA"/>
</dbReference>
<proteinExistence type="predicted"/>
<feature type="transmembrane region" description="Helical" evidence="1">
    <location>
        <begin position="134"/>
        <end position="155"/>
    </location>
</feature>
<protein>
    <submittedName>
        <fullName evidence="2">DNA topoisomerase IV</fullName>
    </submittedName>
</protein>
<organism evidence="2 3">
    <name type="scientific">Belliella filtrata</name>
    <dbReference type="NCBI Taxonomy" id="2923435"/>
    <lineage>
        <taxon>Bacteria</taxon>
        <taxon>Pseudomonadati</taxon>
        <taxon>Bacteroidota</taxon>
        <taxon>Cytophagia</taxon>
        <taxon>Cytophagales</taxon>
        <taxon>Cyclobacteriaceae</taxon>
        <taxon>Belliella</taxon>
    </lineage>
</organism>
<dbReference type="RefSeq" id="WP_241346456.1">
    <property type="nucleotide sequence ID" value="NZ_JAKZGP010000004.1"/>
</dbReference>
<keyword evidence="1" id="KW-0812">Transmembrane</keyword>
<evidence type="ECO:0000313" key="2">
    <source>
        <dbReference type="EMBL" id="MCH7408329.1"/>
    </source>
</evidence>
<feature type="transmembrane region" description="Helical" evidence="1">
    <location>
        <begin position="95"/>
        <end position="122"/>
    </location>
</feature>
<evidence type="ECO:0000313" key="3">
    <source>
        <dbReference type="Proteomes" id="UP001165489"/>
    </source>
</evidence>
<accession>A0ABS9UVY4</accession>
<name>A0ABS9UVY4_9BACT</name>
<feature type="transmembrane region" description="Helical" evidence="1">
    <location>
        <begin position="54"/>
        <end position="74"/>
    </location>
</feature>
<sequence>MMYYRFGKVFHFATVLLFVFVFLYIYAALADIVAYQLDEGGGFDKVLTKETFFYGGVITFILLNIALVIPAKVIENQSVPSLRRIFPKGELLTDYMLAWMYSFVGIVNVALIIMAFFIHSINNQHEISAGDFSFFFYLVPILFTVWIGALFWILIKKFNSVKLGQ</sequence>
<keyword evidence="3" id="KW-1185">Reference proteome</keyword>